<dbReference type="Proteomes" id="UP000031938">
    <property type="component" value="Unassembled WGS sequence"/>
</dbReference>
<accession>A0A0C2RU84</accession>
<organism evidence="1 2">
    <name type="scientific">Jeotgalibacillus soli</name>
    <dbReference type="NCBI Taxonomy" id="889306"/>
    <lineage>
        <taxon>Bacteria</taxon>
        <taxon>Bacillati</taxon>
        <taxon>Bacillota</taxon>
        <taxon>Bacilli</taxon>
        <taxon>Bacillales</taxon>
        <taxon>Caryophanaceae</taxon>
        <taxon>Jeotgalibacillus</taxon>
    </lineage>
</organism>
<sequence length="44" mass="5288">MRNKGKTFQELVAENRVTILKDQVTMNRIEEKLEKRWAGQQQNK</sequence>
<evidence type="ECO:0008006" key="3">
    <source>
        <dbReference type="Google" id="ProtNLM"/>
    </source>
</evidence>
<protein>
    <recommendedName>
        <fullName evidence="3">FbpB family small basic protein</fullName>
    </recommendedName>
</protein>
<dbReference type="EMBL" id="JXRP01000018">
    <property type="protein sequence ID" value="KIL45309.1"/>
    <property type="molecule type" value="Genomic_DNA"/>
</dbReference>
<name>A0A0C2RU84_9BACL</name>
<dbReference type="RefSeq" id="WP_084220059.1">
    <property type="nucleotide sequence ID" value="NZ_JXRP01000018.1"/>
</dbReference>
<evidence type="ECO:0000313" key="2">
    <source>
        <dbReference type="Proteomes" id="UP000031938"/>
    </source>
</evidence>
<reference evidence="1 2" key="1">
    <citation type="submission" date="2015-01" db="EMBL/GenBank/DDBJ databases">
        <title>Genome sequencing of Jeotgalibacillus soli.</title>
        <authorList>
            <person name="Goh K.M."/>
            <person name="Chan K.-G."/>
            <person name="Yaakop A.S."/>
            <person name="Ee R."/>
            <person name="Gan H.M."/>
            <person name="Chan C.S."/>
        </authorList>
    </citation>
    <scope>NUCLEOTIDE SEQUENCE [LARGE SCALE GENOMIC DNA]</scope>
    <source>
        <strain evidence="1 2">P9</strain>
    </source>
</reference>
<dbReference type="OrthoDB" id="2991278at2"/>
<gene>
    <name evidence="1" type="ORF">KP78_28530</name>
</gene>
<dbReference type="AlphaFoldDB" id="A0A0C2RU84"/>
<dbReference type="Pfam" id="PF13040">
    <property type="entry name" value="Fur_reg_FbpB"/>
    <property type="match status" value="1"/>
</dbReference>
<dbReference type="InterPro" id="IPR025004">
    <property type="entry name" value="SenN/SenS"/>
</dbReference>
<dbReference type="STRING" id="889306.KP78_28530"/>
<keyword evidence="2" id="KW-1185">Reference proteome</keyword>
<dbReference type="PATRIC" id="fig|889306.3.peg.2866"/>
<evidence type="ECO:0000313" key="1">
    <source>
        <dbReference type="EMBL" id="KIL45309.1"/>
    </source>
</evidence>
<comment type="caution">
    <text evidence="1">The sequence shown here is derived from an EMBL/GenBank/DDBJ whole genome shotgun (WGS) entry which is preliminary data.</text>
</comment>
<proteinExistence type="predicted"/>